<organism evidence="2">
    <name type="scientific">Mesorhizobium sp. GGS10</name>
    <dbReference type="NCBI Taxonomy" id="552737"/>
    <lineage>
        <taxon>Bacteria</taxon>
        <taxon>Pseudomonadati</taxon>
        <taxon>Pseudomonadota</taxon>
        <taxon>Alphaproteobacteria</taxon>
        <taxon>Hyphomicrobiales</taxon>
        <taxon>Phyllobacteriaceae</taxon>
        <taxon>Mesorhizobium</taxon>
    </lineage>
</organism>
<name>C7BUV3_9HYPH</name>
<feature type="compositionally biased region" description="Basic and acidic residues" evidence="1">
    <location>
        <begin position="73"/>
        <end position="83"/>
    </location>
</feature>
<feature type="non-terminal residue" evidence="2">
    <location>
        <position position="1"/>
    </location>
</feature>
<sequence length="162" mass="18725">PGDVHERHRRAGRRGRPGQGGRVPRHPPAGPGICRPVDGSADPDHRHQGARPARALRQGRQDRPVRRRRRRQDRADPGTDQQHRQGPRRLFGVRRRRRAHPRGQRPLSRVHRIRRQQEGRRRRLQGRPGVRPDERAAGRACPRRPDRPDGCRIFPRPGPGRA</sequence>
<feature type="compositionally biased region" description="Basic residues" evidence="1">
    <location>
        <begin position="85"/>
        <end position="125"/>
    </location>
</feature>
<accession>C7BUV3</accession>
<evidence type="ECO:0000313" key="2">
    <source>
        <dbReference type="EMBL" id="CAR57838.1"/>
    </source>
</evidence>
<dbReference type="AlphaFoldDB" id="C7BUV3"/>
<feature type="non-terminal residue" evidence="2">
    <location>
        <position position="162"/>
    </location>
</feature>
<feature type="compositionally biased region" description="Basic residues" evidence="1">
    <location>
        <begin position="7"/>
        <end position="16"/>
    </location>
</feature>
<feature type="compositionally biased region" description="Basic and acidic residues" evidence="1">
    <location>
        <begin position="130"/>
        <end position="150"/>
    </location>
</feature>
<feature type="region of interest" description="Disordered" evidence="1">
    <location>
        <begin position="1"/>
        <end position="162"/>
    </location>
</feature>
<protein>
    <submittedName>
        <fullName evidence="2">ATP synthase beta subunit</fullName>
    </submittedName>
</protein>
<gene>
    <name evidence="2" type="primary">atpD</name>
</gene>
<dbReference type="EMBL" id="FM203339">
    <property type="protein sequence ID" value="CAR57838.1"/>
    <property type="molecule type" value="Genomic_DNA"/>
</dbReference>
<evidence type="ECO:0000256" key="1">
    <source>
        <dbReference type="SAM" id="MobiDB-lite"/>
    </source>
</evidence>
<proteinExistence type="predicted"/>
<reference evidence="2" key="1">
    <citation type="submission" date="2008-08" db="EMBL/GenBank/DDBJ databases">
        <title>Isolation and characterization of Lotus-nodulating bacteria isolated from saline soil of the Guadiciano-Bastetano district (Granada-Spain).</title>
        <authorList>
            <person name="Lorite M.J."/>
            <person name="Munoz S."/>
            <person name="Soto M.J."/>
            <person name="Olivares J."/>
            <person name="Sanjuan J."/>
        </authorList>
    </citation>
    <scope>NUCLEOTIDE SEQUENCE</scope>
    <source>
        <strain evidence="2">GGS10</strain>
    </source>
</reference>